<sequence length="96" mass="11004">MLKAFLLMHDEEAPRIHDLGELCRLCALKDKGFDGIAEDCSRLTPFGVRVRYPEEIEVTEADMHKAIKSADHIMDFITHAMTEEQHEAQEQGMTME</sequence>
<keyword evidence="3" id="KW-1185">Reference proteome</keyword>
<dbReference type="Proteomes" id="UP000186102">
    <property type="component" value="Unassembled WGS sequence"/>
</dbReference>
<gene>
    <name evidence="2" type="ORF">DSOL_2708</name>
</gene>
<organism evidence="2 3">
    <name type="scientific">Desulfosporosinus metallidurans</name>
    <dbReference type="NCBI Taxonomy" id="1888891"/>
    <lineage>
        <taxon>Bacteria</taxon>
        <taxon>Bacillati</taxon>
        <taxon>Bacillota</taxon>
        <taxon>Clostridia</taxon>
        <taxon>Eubacteriales</taxon>
        <taxon>Desulfitobacteriaceae</taxon>
        <taxon>Desulfosporosinus</taxon>
    </lineage>
</organism>
<evidence type="ECO:0000313" key="3">
    <source>
        <dbReference type="Proteomes" id="UP000186102"/>
    </source>
</evidence>
<evidence type="ECO:0000259" key="1">
    <source>
        <dbReference type="Pfam" id="PF05168"/>
    </source>
</evidence>
<dbReference type="AlphaFoldDB" id="A0A1Q8QVL9"/>
<reference evidence="2 3" key="1">
    <citation type="submission" date="2016-09" db="EMBL/GenBank/DDBJ databases">
        <title>Complete genome of Desulfosporosinus sp. OL.</title>
        <authorList>
            <person name="Mardanov A."/>
            <person name="Beletsky A."/>
            <person name="Panova A."/>
            <person name="Karnachuk O."/>
            <person name="Ravin N."/>
        </authorList>
    </citation>
    <scope>NUCLEOTIDE SEQUENCE [LARGE SCALE GENOMIC DNA]</scope>
    <source>
        <strain evidence="2 3">OL</strain>
    </source>
</reference>
<feature type="domain" description="HEPN" evidence="1">
    <location>
        <begin position="2"/>
        <end position="77"/>
    </location>
</feature>
<evidence type="ECO:0000313" key="2">
    <source>
        <dbReference type="EMBL" id="OLN31369.1"/>
    </source>
</evidence>
<comment type="caution">
    <text evidence="2">The sequence shown here is derived from an EMBL/GenBank/DDBJ whole genome shotgun (WGS) entry which is preliminary data.</text>
</comment>
<protein>
    <recommendedName>
        <fullName evidence="1">HEPN domain-containing protein</fullName>
    </recommendedName>
</protein>
<dbReference type="EMBL" id="MLBF01000019">
    <property type="protein sequence ID" value="OLN31369.1"/>
    <property type="molecule type" value="Genomic_DNA"/>
</dbReference>
<dbReference type="SUPFAM" id="SSF81593">
    <property type="entry name" value="Nucleotidyltransferase substrate binding subunit/domain"/>
    <property type="match status" value="1"/>
</dbReference>
<dbReference type="Pfam" id="PF05168">
    <property type="entry name" value="HEPN"/>
    <property type="match status" value="1"/>
</dbReference>
<proteinExistence type="predicted"/>
<name>A0A1Q8QVL9_9FIRM</name>
<dbReference type="InterPro" id="IPR007842">
    <property type="entry name" value="HEPN_dom"/>
</dbReference>
<dbReference type="Gene3D" id="1.20.120.330">
    <property type="entry name" value="Nucleotidyltransferases domain 2"/>
    <property type="match status" value="1"/>
</dbReference>
<accession>A0A1Q8QVL9</accession>